<evidence type="ECO:0000259" key="2">
    <source>
        <dbReference type="Pfam" id="PF24503"/>
    </source>
</evidence>
<dbReference type="Gene3D" id="6.10.130.10">
    <property type="entry name" value="Ubiquitin-protein ligase E3A, N-terminal zinc-binding domain (AZUL)"/>
    <property type="match status" value="1"/>
</dbReference>
<comment type="caution">
    <text evidence="3">The sequence shown here is derived from an EMBL/GenBank/DDBJ whole genome shotgun (WGS) entry which is preliminary data.</text>
</comment>
<feature type="domain" description="DUF7590" evidence="2">
    <location>
        <begin position="13"/>
        <end position="144"/>
    </location>
</feature>
<dbReference type="Pfam" id="PF23580">
    <property type="entry name" value="Znf_XAF1_N"/>
    <property type="match status" value="1"/>
</dbReference>
<proteinExistence type="predicted"/>
<dbReference type="InterPro" id="IPR042556">
    <property type="entry name" value="AZUL_sf"/>
</dbReference>
<dbReference type="PANTHER" id="PTHR16295:SF10">
    <property type="entry name" value="EXPRESSED PROTEIN"/>
    <property type="match status" value="1"/>
</dbReference>
<evidence type="ECO:0008006" key="5">
    <source>
        <dbReference type="Google" id="ProtNLM"/>
    </source>
</evidence>
<protein>
    <recommendedName>
        <fullName evidence="5">Ubiquitin-protein ligase E3A N-terminal zinc-binding domain-containing protein</fullName>
    </recommendedName>
</protein>
<name>A0A9W8NL65_9PEZI</name>
<evidence type="ECO:0000313" key="4">
    <source>
        <dbReference type="Proteomes" id="UP001148614"/>
    </source>
</evidence>
<dbReference type="InterPro" id="IPR051986">
    <property type="entry name" value="Innate_Immune_Apopt_Reg"/>
</dbReference>
<evidence type="ECO:0000313" key="3">
    <source>
        <dbReference type="EMBL" id="KAJ3578644.1"/>
    </source>
</evidence>
<accession>A0A9W8NL65</accession>
<organism evidence="3 4">
    <name type="scientific">Xylaria arbuscula</name>
    <dbReference type="NCBI Taxonomy" id="114810"/>
    <lineage>
        <taxon>Eukaryota</taxon>
        <taxon>Fungi</taxon>
        <taxon>Dikarya</taxon>
        <taxon>Ascomycota</taxon>
        <taxon>Pezizomycotina</taxon>
        <taxon>Sordariomycetes</taxon>
        <taxon>Xylariomycetidae</taxon>
        <taxon>Xylariales</taxon>
        <taxon>Xylariaceae</taxon>
        <taxon>Xylaria</taxon>
    </lineage>
</organism>
<dbReference type="Proteomes" id="UP001148614">
    <property type="component" value="Unassembled WGS sequence"/>
</dbReference>
<dbReference type="AlphaFoldDB" id="A0A9W8NL65"/>
<evidence type="ECO:0000259" key="1">
    <source>
        <dbReference type="Pfam" id="PF16558"/>
    </source>
</evidence>
<sequence length="512" mass="57333">MTKAQTAAGAAEGSSLGQELNIWKDVDGRVLPGDFVDYELPSWARSRPLQVEISQLDDEYGVDLYVSPKSSRQRALPRDFEHVFSASTFPKGETGVKRVTILPSNVELDEAEALLISVHAYSHGENSTELVKVPRPFRIRAKNVTANQDDVASTVKSSTEVHGDNEEQCKNCRQWIPKQTMILHENFCRRNNVACADCGAVFQKSSAEWEKHWHCPHDEAKGSSEASKQKHDYIYHNEHQCQSCSFKTNSLLDLARHRTTVCPGKIILCRFCHLEVPQEGDPFNPSPESLVSGLSEHELADGARTTDCHLCSKIIRLRDMATHLKHHDLEKAHRPKPDVCRNANCGRTLHGVGKNGAVGNGTHMGQGPGNDIGLCSLCFSPLYVSLHDPEGKALKRRIERKYLSQMMTGCGKKWCRNEWCKTGRANTGLEAKGSSAQVVLPMIKPLMDTFRDPGKPMFFCVDESNQRRRTLAEMLASEKAWDPEWCIAACEAEGPNLDKAREWLMNWAPMKE</sequence>
<dbReference type="GO" id="GO:0005739">
    <property type="term" value="C:mitochondrion"/>
    <property type="evidence" value="ECO:0007669"/>
    <property type="project" value="TreeGrafter"/>
</dbReference>
<dbReference type="InterPro" id="IPR032353">
    <property type="entry name" value="AZUL"/>
</dbReference>
<dbReference type="EMBL" id="JANPWZ010000187">
    <property type="protein sequence ID" value="KAJ3578644.1"/>
    <property type="molecule type" value="Genomic_DNA"/>
</dbReference>
<dbReference type="Pfam" id="PF16558">
    <property type="entry name" value="AZUL"/>
    <property type="match status" value="1"/>
</dbReference>
<dbReference type="InterPro" id="IPR056012">
    <property type="entry name" value="DUF7590"/>
</dbReference>
<keyword evidence="4" id="KW-1185">Reference proteome</keyword>
<feature type="domain" description="Ubiquitin-protein ligase E3A N-terminal zinc-binding" evidence="1">
    <location>
        <begin position="400"/>
        <end position="428"/>
    </location>
</feature>
<reference evidence="3" key="1">
    <citation type="submission" date="2022-07" db="EMBL/GenBank/DDBJ databases">
        <title>Genome Sequence of Xylaria arbuscula.</title>
        <authorList>
            <person name="Buettner E."/>
        </authorList>
    </citation>
    <scope>NUCLEOTIDE SEQUENCE</scope>
    <source>
        <strain evidence="3">VT107</strain>
    </source>
</reference>
<gene>
    <name evidence="3" type="ORF">NPX13_g1925</name>
</gene>
<dbReference type="Pfam" id="PF24503">
    <property type="entry name" value="DUF7590"/>
    <property type="match status" value="1"/>
</dbReference>
<dbReference type="PANTHER" id="PTHR16295">
    <property type="entry name" value="TRAF-TYPE ZINC FINGER PROTEIN-RELATED"/>
    <property type="match status" value="1"/>
</dbReference>